<reference evidence="6 7" key="1">
    <citation type="submission" date="2023-08" db="EMBL/GenBank/DDBJ databases">
        <authorList>
            <person name="Palmer J.M."/>
        </authorList>
    </citation>
    <scope>NUCLEOTIDE SEQUENCE [LARGE SCALE GENOMIC DNA]</scope>
    <source>
        <strain evidence="6 7">TWF481</strain>
    </source>
</reference>
<evidence type="ECO:0000256" key="3">
    <source>
        <dbReference type="ARBA" id="ARBA00023242"/>
    </source>
</evidence>
<dbReference type="CDD" id="cd00024">
    <property type="entry name" value="CD_CSD"/>
    <property type="match status" value="1"/>
</dbReference>
<dbReference type="InterPro" id="IPR023780">
    <property type="entry name" value="Chromo_domain"/>
</dbReference>
<dbReference type="PANTHER" id="PTHR22812">
    <property type="entry name" value="CHROMOBOX PROTEIN"/>
    <property type="match status" value="1"/>
</dbReference>
<keyword evidence="7" id="KW-1185">Reference proteome</keyword>
<dbReference type="InterPro" id="IPR051219">
    <property type="entry name" value="Heterochromatin_chromo-domain"/>
</dbReference>
<evidence type="ECO:0000313" key="7">
    <source>
        <dbReference type="Proteomes" id="UP001370758"/>
    </source>
</evidence>
<dbReference type="PROSITE" id="PS50013">
    <property type="entry name" value="CHROMO_2"/>
    <property type="match status" value="1"/>
</dbReference>
<dbReference type="InterPro" id="IPR000953">
    <property type="entry name" value="Chromo/chromo_shadow_dom"/>
</dbReference>
<proteinExistence type="predicted"/>
<dbReference type="Pfam" id="PF00385">
    <property type="entry name" value="Chromo"/>
    <property type="match status" value="1"/>
</dbReference>
<feature type="region of interest" description="Disordered" evidence="4">
    <location>
        <begin position="165"/>
        <end position="205"/>
    </location>
</feature>
<organism evidence="6 7">
    <name type="scientific">Arthrobotrys musiformis</name>
    <dbReference type="NCBI Taxonomy" id="47236"/>
    <lineage>
        <taxon>Eukaryota</taxon>
        <taxon>Fungi</taxon>
        <taxon>Dikarya</taxon>
        <taxon>Ascomycota</taxon>
        <taxon>Pezizomycotina</taxon>
        <taxon>Orbiliomycetes</taxon>
        <taxon>Orbiliales</taxon>
        <taxon>Orbiliaceae</taxon>
        <taxon>Arthrobotrys</taxon>
    </lineage>
</organism>
<comment type="caution">
    <text evidence="6">The sequence shown here is derived from an EMBL/GenBank/DDBJ whole genome shotgun (WGS) entry which is preliminary data.</text>
</comment>
<dbReference type="AlphaFoldDB" id="A0AAV9VUD1"/>
<feature type="compositionally biased region" description="Polar residues" evidence="4">
    <location>
        <begin position="99"/>
        <end position="111"/>
    </location>
</feature>
<keyword evidence="3" id="KW-0539">Nucleus</keyword>
<evidence type="ECO:0000256" key="1">
    <source>
        <dbReference type="ARBA" id="ARBA00004123"/>
    </source>
</evidence>
<feature type="compositionally biased region" description="Acidic residues" evidence="4">
    <location>
        <begin position="185"/>
        <end position="198"/>
    </location>
</feature>
<gene>
    <name evidence="6" type="ORF">TWF481_003011</name>
</gene>
<dbReference type="SUPFAM" id="SSF54160">
    <property type="entry name" value="Chromo domain-like"/>
    <property type="match status" value="1"/>
</dbReference>
<dbReference type="Gene3D" id="2.40.50.40">
    <property type="match status" value="1"/>
</dbReference>
<comment type="subcellular location">
    <subcellularLocation>
        <location evidence="1">Nucleus</location>
    </subcellularLocation>
</comment>
<dbReference type="EMBL" id="JAVHJL010000012">
    <property type="protein sequence ID" value="KAK6495966.1"/>
    <property type="molecule type" value="Genomic_DNA"/>
</dbReference>
<dbReference type="SMART" id="SM00298">
    <property type="entry name" value="CHROMO"/>
    <property type="match status" value="1"/>
</dbReference>
<dbReference type="GO" id="GO:0005634">
    <property type="term" value="C:nucleus"/>
    <property type="evidence" value="ECO:0007669"/>
    <property type="project" value="UniProtKB-SubCell"/>
</dbReference>
<sequence length="268" mass="29753">MSPPSPPLTLESSLHPIAMYTGESGKEDSTARKGSVVEPDPFIIGDNGTEIDKPEINDPKSTQYSGPGLDPKASAREDEHITLKSKESYLGTPSEVATPCSSCPISGIYTSSDEELGTRSPVSSSRIITGDQRLRIAYHDANHPDRVERVFEHCSTPTFIRVESSLTRVGHEGTAGSSGSRSSTEELDDPEKEYEVESVEGSRVRQGRKEYLVNWKGYEDCTWEPADNLKNAQLAIDEYRQRQPSRKRKRDEPGKQQTRTSRRILPLS</sequence>
<dbReference type="InterPro" id="IPR016197">
    <property type="entry name" value="Chromo-like_dom_sf"/>
</dbReference>
<dbReference type="GO" id="GO:0006338">
    <property type="term" value="P:chromatin remodeling"/>
    <property type="evidence" value="ECO:0007669"/>
    <property type="project" value="UniProtKB-ARBA"/>
</dbReference>
<evidence type="ECO:0000259" key="5">
    <source>
        <dbReference type="PROSITE" id="PS50013"/>
    </source>
</evidence>
<protein>
    <recommendedName>
        <fullName evidence="5">Chromo domain-containing protein</fullName>
    </recommendedName>
</protein>
<accession>A0AAV9VUD1</accession>
<comment type="subunit">
    <text evidence="2">Component of the NuA4 histone acetyltransferase complex.</text>
</comment>
<feature type="region of interest" description="Disordered" evidence="4">
    <location>
        <begin position="1"/>
        <end position="126"/>
    </location>
</feature>
<evidence type="ECO:0000313" key="6">
    <source>
        <dbReference type="EMBL" id="KAK6495966.1"/>
    </source>
</evidence>
<feature type="region of interest" description="Disordered" evidence="4">
    <location>
        <begin position="234"/>
        <end position="268"/>
    </location>
</feature>
<evidence type="ECO:0000256" key="4">
    <source>
        <dbReference type="SAM" id="MobiDB-lite"/>
    </source>
</evidence>
<feature type="compositionally biased region" description="Basic and acidic residues" evidence="4">
    <location>
        <begin position="73"/>
        <end position="87"/>
    </location>
</feature>
<feature type="compositionally biased region" description="Low complexity" evidence="4">
    <location>
        <begin position="172"/>
        <end position="182"/>
    </location>
</feature>
<name>A0AAV9VUD1_9PEZI</name>
<evidence type="ECO:0000256" key="2">
    <source>
        <dbReference type="ARBA" id="ARBA00011353"/>
    </source>
</evidence>
<feature type="domain" description="Chromo" evidence="5">
    <location>
        <begin position="194"/>
        <end position="251"/>
    </location>
</feature>
<dbReference type="Proteomes" id="UP001370758">
    <property type="component" value="Unassembled WGS sequence"/>
</dbReference>